<dbReference type="AlphaFoldDB" id="A0A7C3V503"/>
<protein>
    <submittedName>
        <fullName evidence="2">Uncharacterized protein</fullName>
    </submittedName>
</protein>
<feature type="compositionally biased region" description="Basic and acidic residues" evidence="1">
    <location>
        <begin position="183"/>
        <end position="203"/>
    </location>
</feature>
<feature type="region of interest" description="Disordered" evidence="1">
    <location>
        <begin position="141"/>
        <end position="209"/>
    </location>
</feature>
<reference evidence="2" key="1">
    <citation type="journal article" date="2020" name="mSystems">
        <title>Genome- and Community-Level Interaction Insights into Carbon Utilization and Element Cycling Functions of Hydrothermarchaeota in Hydrothermal Sediment.</title>
        <authorList>
            <person name="Zhou Z."/>
            <person name="Liu Y."/>
            <person name="Xu W."/>
            <person name="Pan J."/>
            <person name="Luo Z.H."/>
            <person name="Li M."/>
        </authorList>
    </citation>
    <scope>NUCLEOTIDE SEQUENCE [LARGE SCALE GENOMIC DNA]</scope>
    <source>
        <strain evidence="2">SpSt-897</strain>
    </source>
</reference>
<accession>A0A7C3V503</accession>
<evidence type="ECO:0000256" key="1">
    <source>
        <dbReference type="SAM" id="MobiDB-lite"/>
    </source>
</evidence>
<feature type="compositionally biased region" description="Basic and acidic residues" evidence="1">
    <location>
        <begin position="162"/>
        <end position="174"/>
    </location>
</feature>
<dbReference type="EMBL" id="DTMF01000330">
    <property type="protein sequence ID" value="HGF35402.1"/>
    <property type="molecule type" value="Genomic_DNA"/>
</dbReference>
<name>A0A7C3V503_9BACT</name>
<sequence>MSRLSLKFFAETAETQARYMSFDWKIASAALILGALVIMGPGSGSLCADGVSAPPVRGGDSRQFAAELQSRGEFKFYDDTEELLRAGKFEQAYGRYVFLRGHIQGRSVDHSLYAMVNQRLQFLNGQMGLGEVIPEYRPEKVVKKPRRIKQTRPPSPPADQSAKAKEAGSEEKPPEIIIPPAPPEEKGAAPPQEEAKAPAEEAPKPAPPLTFWEKFKRKLKFW</sequence>
<evidence type="ECO:0000313" key="2">
    <source>
        <dbReference type="EMBL" id="HGF35402.1"/>
    </source>
</evidence>
<organism evidence="2">
    <name type="scientific">Desulfobacca acetoxidans</name>
    <dbReference type="NCBI Taxonomy" id="60893"/>
    <lineage>
        <taxon>Bacteria</taxon>
        <taxon>Pseudomonadati</taxon>
        <taxon>Thermodesulfobacteriota</taxon>
        <taxon>Desulfobaccia</taxon>
        <taxon>Desulfobaccales</taxon>
        <taxon>Desulfobaccaceae</taxon>
        <taxon>Desulfobacca</taxon>
    </lineage>
</organism>
<proteinExistence type="predicted"/>
<gene>
    <name evidence="2" type="ORF">ENW96_13660</name>
</gene>
<comment type="caution">
    <text evidence="2">The sequence shown here is derived from an EMBL/GenBank/DDBJ whole genome shotgun (WGS) entry which is preliminary data.</text>
</comment>